<gene>
    <name evidence="2" type="ORF">GZ77_13875</name>
</gene>
<feature type="region of interest" description="Disordered" evidence="1">
    <location>
        <begin position="41"/>
        <end position="108"/>
    </location>
</feature>
<protein>
    <submittedName>
        <fullName evidence="2">Uncharacterized protein</fullName>
    </submittedName>
</protein>
<dbReference type="AlphaFoldDB" id="A0A081N4T4"/>
<feature type="compositionally biased region" description="Basic residues" evidence="1">
    <location>
        <begin position="43"/>
        <end position="57"/>
    </location>
</feature>
<evidence type="ECO:0000313" key="3">
    <source>
        <dbReference type="Proteomes" id="UP000028006"/>
    </source>
</evidence>
<sequence length="165" mass="17973">MNPSKSSALETEVSELKVLVSNLLNKVNKLTTENTALREEIRHLKKLKGQPKIRPNKKGSEDGEDDKGNKGNKSAPDSGNSSPPKGKRPSSQPTGRTAKPSPSSIREEICPAENVQGDWLNKGWDYSPIARHGSGEIRSAYGPVCLRILSSYLHALLYYSSCSAL</sequence>
<keyword evidence="3" id="KW-1185">Reference proteome</keyword>
<dbReference type="RefSeq" id="WP_034876288.1">
    <property type="nucleotide sequence ID" value="NZ_JOKG01000003.1"/>
</dbReference>
<feature type="compositionally biased region" description="Basic and acidic residues" evidence="1">
    <location>
        <begin position="58"/>
        <end position="69"/>
    </location>
</feature>
<organism evidence="2 3">
    <name type="scientific">Endozoicomonas montiporae</name>
    <dbReference type="NCBI Taxonomy" id="1027273"/>
    <lineage>
        <taxon>Bacteria</taxon>
        <taxon>Pseudomonadati</taxon>
        <taxon>Pseudomonadota</taxon>
        <taxon>Gammaproteobacteria</taxon>
        <taxon>Oceanospirillales</taxon>
        <taxon>Endozoicomonadaceae</taxon>
        <taxon>Endozoicomonas</taxon>
    </lineage>
</organism>
<evidence type="ECO:0000256" key="1">
    <source>
        <dbReference type="SAM" id="MobiDB-lite"/>
    </source>
</evidence>
<accession>A0A081N4T4</accession>
<reference evidence="2 3" key="1">
    <citation type="submission" date="2014-06" db="EMBL/GenBank/DDBJ databases">
        <title>Whole Genome Sequences of Three Symbiotic Endozoicomonas Bacteria.</title>
        <authorList>
            <person name="Neave M.J."/>
            <person name="Apprill A."/>
            <person name="Voolstra C.R."/>
        </authorList>
    </citation>
    <scope>NUCLEOTIDE SEQUENCE [LARGE SCALE GENOMIC DNA]</scope>
    <source>
        <strain evidence="2 3">LMG 24815</strain>
    </source>
</reference>
<dbReference type="Proteomes" id="UP000028006">
    <property type="component" value="Unassembled WGS sequence"/>
</dbReference>
<name>A0A081N4T4_9GAMM</name>
<feature type="compositionally biased region" description="Polar residues" evidence="1">
    <location>
        <begin position="71"/>
        <end position="104"/>
    </location>
</feature>
<comment type="caution">
    <text evidence="2">The sequence shown here is derived from an EMBL/GenBank/DDBJ whole genome shotgun (WGS) entry which is preliminary data.</text>
</comment>
<proteinExistence type="predicted"/>
<dbReference type="EMBL" id="JOKG01000003">
    <property type="protein sequence ID" value="KEQ13457.1"/>
    <property type="molecule type" value="Genomic_DNA"/>
</dbReference>
<evidence type="ECO:0000313" key="2">
    <source>
        <dbReference type="EMBL" id="KEQ13457.1"/>
    </source>
</evidence>